<feature type="repeat" description="TPR" evidence="3">
    <location>
        <begin position="775"/>
        <end position="808"/>
    </location>
</feature>
<feature type="repeat" description="TPR" evidence="3">
    <location>
        <begin position="816"/>
        <end position="849"/>
    </location>
</feature>
<feature type="repeat" description="TPR" evidence="3">
    <location>
        <begin position="565"/>
        <end position="598"/>
    </location>
</feature>
<dbReference type="EMBL" id="CAJNON010000535">
    <property type="protein sequence ID" value="CAF1307262.1"/>
    <property type="molecule type" value="Genomic_DNA"/>
</dbReference>
<comment type="caution">
    <text evidence="5">The sequence shown here is derived from an EMBL/GenBank/DDBJ whole genome shotgun (WGS) entry which is preliminary data.</text>
</comment>
<feature type="repeat" description="TPR" evidence="3">
    <location>
        <begin position="355"/>
        <end position="388"/>
    </location>
</feature>
<evidence type="ECO:0000256" key="1">
    <source>
        <dbReference type="ARBA" id="ARBA00022737"/>
    </source>
</evidence>
<evidence type="ECO:0000256" key="3">
    <source>
        <dbReference type="PROSITE-ProRule" id="PRU00339"/>
    </source>
</evidence>
<dbReference type="PRINTS" id="PR00381">
    <property type="entry name" value="KINESINLIGHT"/>
</dbReference>
<feature type="domain" description="ADP ribosyltransferase" evidence="4">
    <location>
        <begin position="135"/>
        <end position="288"/>
    </location>
</feature>
<feature type="repeat" description="TPR" evidence="3">
    <location>
        <begin position="649"/>
        <end position="682"/>
    </location>
</feature>
<feature type="repeat" description="TPR" evidence="3">
    <location>
        <begin position="607"/>
        <end position="640"/>
    </location>
</feature>
<accession>A0A815DXR1</accession>
<feature type="repeat" description="TPR" evidence="3">
    <location>
        <begin position="691"/>
        <end position="724"/>
    </location>
</feature>
<dbReference type="Pfam" id="PF13374">
    <property type="entry name" value="TPR_10"/>
    <property type="match status" value="1"/>
</dbReference>
<feature type="repeat" description="TPR" evidence="3">
    <location>
        <begin position="439"/>
        <end position="472"/>
    </location>
</feature>
<dbReference type="PANTHER" id="PTHR45641">
    <property type="entry name" value="TETRATRICOPEPTIDE REPEAT PROTEIN (AFU_ORTHOLOGUE AFUA_6G03870)"/>
    <property type="match status" value="1"/>
</dbReference>
<dbReference type="GO" id="GO:0005576">
    <property type="term" value="C:extracellular region"/>
    <property type="evidence" value="ECO:0007669"/>
    <property type="project" value="InterPro"/>
</dbReference>
<dbReference type="AlphaFoldDB" id="A0A815DXR1"/>
<organism evidence="5 6">
    <name type="scientific">Adineta steineri</name>
    <dbReference type="NCBI Taxonomy" id="433720"/>
    <lineage>
        <taxon>Eukaryota</taxon>
        <taxon>Metazoa</taxon>
        <taxon>Spiralia</taxon>
        <taxon>Gnathifera</taxon>
        <taxon>Rotifera</taxon>
        <taxon>Eurotatoria</taxon>
        <taxon>Bdelloidea</taxon>
        <taxon>Adinetida</taxon>
        <taxon>Adinetidae</taxon>
        <taxon>Adineta</taxon>
    </lineage>
</organism>
<keyword evidence="2 3" id="KW-0802">TPR repeat</keyword>
<reference evidence="5" key="1">
    <citation type="submission" date="2021-02" db="EMBL/GenBank/DDBJ databases">
        <authorList>
            <person name="Nowell W R."/>
        </authorList>
    </citation>
    <scope>NUCLEOTIDE SEQUENCE</scope>
</reference>
<feature type="repeat" description="TPR" evidence="3">
    <location>
        <begin position="481"/>
        <end position="514"/>
    </location>
</feature>
<dbReference type="PROSITE" id="PS50293">
    <property type="entry name" value="TPR_REGION"/>
    <property type="match status" value="8"/>
</dbReference>
<dbReference type="SUPFAM" id="SSF56399">
    <property type="entry name" value="ADP-ribosylation"/>
    <property type="match status" value="1"/>
</dbReference>
<protein>
    <recommendedName>
        <fullName evidence="4">ADP ribosyltransferase domain-containing protein</fullName>
    </recommendedName>
</protein>
<feature type="repeat" description="TPR" evidence="3">
    <location>
        <begin position="523"/>
        <end position="556"/>
    </location>
</feature>
<feature type="repeat" description="TPR" evidence="3">
    <location>
        <begin position="733"/>
        <end position="766"/>
    </location>
</feature>
<dbReference type="PANTHER" id="PTHR45641:SF1">
    <property type="entry name" value="AAA+ ATPASE DOMAIN-CONTAINING PROTEIN"/>
    <property type="match status" value="1"/>
</dbReference>
<dbReference type="SUPFAM" id="SSF48452">
    <property type="entry name" value="TPR-like"/>
    <property type="match status" value="3"/>
</dbReference>
<gene>
    <name evidence="5" type="ORF">VCS650_LOCUS31389</name>
</gene>
<feature type="repeat" description="TPR" evidence="3">
    <location>
        <begin position="397"/>
        <end position="430"/>
    </location>
</feature>
<keyword evidence="1" id="KW-0677">Repeat</keyword>
<dbReference type="InterPro" id="IPR011990">
    <property type="entry name" value="TPR-like_helical_dom_sf"/>
</dbReference>
<evidence type="ECO:0000256" key="2">
    <source>
        <dbReference type="ARBA" id="ARBA00022803"/>
    </source>
</evidence>
<dbReference type="Pfam" id="PF03496">
    <property type="entry name" value="ADPrib_exo_Tox"/>
    <property type="match status" value="1"/>
</dbReference>
<dbReference type="Pfam" id="PF13424">
    <property type="entry name" value="TPR_12"/>
    <property type="match status" value="6"/>
</dbReference>
<sequence>MSQVDSIFIFSDNQKHHEQWTKDWPKIKGVFADIAPICEALKSTAHRCEHNAIPMSFVESNKKLDQLDPSFMYTQIIKEIILTIKFEQNHIQEYIDYCRDTFADNTKEIENIEQLEREYHNETPIYWYTCQLFLYPMLNRALRLMDGDIITRMGFFIGDLHRHIKKLHQEQYAGTTAADTFTVYRGQGLSVGDFEQMTKIKGGLISFNNFLSTSKDYEVSNAFAESNQANPDLFGILFVIKVDPSQSTSPFASITGISHFEDEEEVLFSMHSVFRIQNIEQMGGNNRLYKVKLILTADNDPELSRLTDYIREESFPDDEGWARLGLVLNKLGQFDKAEDIYHVLLDQRTDDENKAPIYHRLGWIKDNQGKYQEALAFYEKTIAIKQKTLPPNHIDLAISYNNIGNVHVNMGDYSKALSSHEKALEIRQQTLPPNHLDMADSYNNIGLVYKNMGNYPKALSYYEKDLEINKQSLPPNHPDLAMSYNNIGNLHAIMGNYPEAVLSHEKALEIRQQSLPSNHPDLASSYNNIGAVHYSMGNYPTALSDYEKALEIQQESLPSNHPDLAGSYNNVGLLHKNMGNYREALSSHEKVLEIRQQSLPPNHPDLALCYNNIGLGHYRMGNYPEALSYYEKALEIKQQSLSPNHPDLASSYNNIGLVHYNVGNYTKALSSHQKALEIRLQSLPSNHPNLALSYNNIGFGYYRMGNYLEALSHYEKALEIQQQLLPPNHPKLASSYNNIGAAYEKMSDYPKALSSHEKVLEIRQQSLPPNHPDLALSYNNIGLGHYRIGNYPEALFYYEKALEIQQQLPLNHPDLALSYNSIGAVYENMGNYSKALPYFEKAHEIQQQSLPPNHPDLAMSLGHMGNAYNNMGQHSKALSFCQRAVDIAEQSLPSNHLHLQCDAEYSTIPLYQLLDQIVLDKYSDFHGGVQAASIPAQDSVHSKLEPWSNVSDVYVQKNEASFLGSLLRLLKSKETDEEEEEEEEKSDPTSKDIFISRMKNILVPEVLTYRLGCVNNRVYVFSELYGSIRFDIMPRSDSDKIMHQIQEKLYKNSIKTFIELVIKAIDDDNADGKFSMHMAAHLSADAFDMERDEFLAIVTPNNKTIIMMGFFYNRFYG</sequence>
<evidence type="ECO:0000259" key="4">
    <source>
        <dbReference type="Pfam" id="PF03496"/>
    </source>
</evidence>
<evidence type="ECO:0000313" key="6">
    <source>
        <dbReference type="Proteomes" id="UP000663891"/>
    </source>
</evidence>
<evidence type="ECO:0000313" key="5">
    <source>
        <dbReference type="EMBL" id="CAF1307262.1"/>
    </source>
</evidence>
<dbReference type="InterPro" id="IPR019734">
    <property type="entry name" value="TPR_rpt"/>
</dbReference>
<dbReference type="Gene3D" id="1.25.40.10">
    <property type="entry name" value="Tetratricopeptide repeat domain"/>
    <property type="match status" value="4"/>
</dbReference>
<dbReference type="SMART" id="SM00028">
    <property type="entry name" value="TPR"/>
    <property type="match status" value="14"/>
</dbReference>
<dbReference type="OrthoDB" id="626167at2759"/>
<feature type="repeat" description="TPR" evidence="3">
    <location>
        <begin position="858"/>
        <end position="891"/>
    </location>
</feature>
<dbReference type="Pfam" id="PF00515">
    <property type="entry name" value="TPR_1"/>
    <property type="match status" value="1"/>
</dbReference>
<dbReference type="InterPro" id="IPR003540">
    <property type="entry name" value="ADP-ribosyltransferase"/>
</dbReference>
<proteinExistence type="predicted"/>
<dbReference type="PROSITE" id="PS50005">
    <property type="entry name" value="TPR"/>
    <property type="match status" value="13"/>
</dbReference>
<dbReference type="PROSITE" id="PS51996">
    <property type="entry name" value="TR_MART"/>
    <property type="match status" value="1"/>
</dbReference>
<name>A0A815DXR1_9BILA</name>
<dbReference type="Proteomes" id="UP000663891">
    <property type="component" value="Unassembled WGS sequence"/>
</dbReference>
<dbReference type="Gene3D" id="3.90.176.10">
    <property type="entry name" value="Toxin ADP-ribosyltransferase, Chain A, domain 1"/>
    <property type="match status" value="1"/>
</dbReference>